<dbReference type="SUPFAM" id="SSF56574">
    <property type="entry name" value="Serpins"/>
    <property type="match status" value="1"/>
</dbReference>
<feature type="domain" description="Serpin" evidence="3">
    <location>
        <begin position="4"/>
        <end position="70"/>
    </location>
</feature>
<evidence type="ECO:0000256" key="1">
    <source>
        <dbReference type="ARBA" id="ARBA00022690"/>
    </source>
</evidence>
<dbReference type="GO" id="GO:0004867">
    <property type="term" value="F:serine-type endopeptidase inhibitor activity"/>
    <property type="evidence" value="ECO:0007669"/>
    <property type="project" value="UniProtKB-KW"/>
</dbReference>
<evidence type="ECO:0000313" key="5">
    <source>
        <dbReference type="Proteomes" id="UP000288716"/>
    </source>
</evidence>
<dbReference type="AlphaFoldDB" id="A0A443RYB9"/>
<organism evidence="4 5">
    <name type="scientific">Leptotrombidium deliense</name>
    <dbReference type="NCBI Taxonomy" id="299467"/>
    <lineage>
        <taxon>Eukaryota</taxon>
        <taxon>Metazoa</taxon>
        <taxon>Ecdysozoa</taxon>
        <taxon>Arthropoda</taxon>
        <taxon>Chelicerata</taxon>
        <taxon>Arachnida</taxon>
        <taxon>Acari</taxon>
        <taxon>Acariformes</taxon>
        <taxon>Trombidiformes</taxon>
        <taxon>Prostigmata</taxon>
        <taxon>Anystina</taxon>
        <taxon>Parasitengona</taxon>
        <taxon>Trombiculoidea</taxon>
        <taxon>Trombiculidae</taxon>
        <taxon>Leptotrombidium</taxon>
    </lineage>
</organism>
<keyword evidence="5" id="KW-1185">Reference proteome</keyword>
<dbReference type="VEuPathDB" id="VectorBase:LDEU011707"/>
<dbReference type="Pfam" id="PF00079">
    <property type="entry name" value="Serpin"/>
    <property type="match status" value="1"/>
</dbReference>
<keyword evidence="2" id="KW-0722">Serine protease inhibitor</keyword>
<evidence type="ECO:0000259" key="3">
    <source>
        <dbReference type="Pfam" id="PF00079"/>
    </source>
</evidence>
<protein>
    <recommendedName>
        <fullName evidence="3">Serpin domain-containing protein</fullName>
    </recommendedName>
</protein>
<comment type="caution">
    <text evidence="4">The sequence shown here is derived from an EMBL/GenBank/DDBJ whole genome shotgun (WGS) entry which is preliminary data.</text>
</comment>
<accession>A0A443RYB9</accession>
<sequence>MSDVSDTFGLHISTFHFINVFEIDEEGIEYSTVIGSSSGKMKQQVVDFNCNGPFLFLVLPEKHNFVLLLGFCR</sequence>
<keyword evidence="1" id="KW-0646">Protease inhibitor</keyword>
<name>A0A443RYB9_9ACAR</name>
<proteinExistence type="predicted"/>
<dbReference type="InterPro" id="IPR042178">
    <property type="entry name" value="Serpin_sf_1"/>
</dbReference>
<dbReference type="EMBL" id="NCKV01018253">
    <property type="protein sequence ID" value="RWS20333.1"/>
    <property type="molecule type" value="Genomic_DNA"/>
</dbReference>
<reference evidence="4 5" key="1">
    <citation type="journal article" date="2018" name="Gigascience">
        <title>Genomes of trombidid mites reveal novel predicted allergens and laterally-transferred genes associated with secondary metabolism.</title>
        <authorList>
            <person name="Dong X."/>
            <person name="Chaisiri K."/>
            <person name="Xia D."/>
            <person name="Armstrong S.D."/>
            <person name="Fang Y."/>
            <person name="Donnelly M.J."/>
            <person name="Kadowaki T."/>
            <person name="McGarry J.W."/>
            <person name="Darby A.C."/>
            <person name="Makepeace B.L."/>
        </authorList>
    </citation>
    <scope>NUCLEOTIDE SEQUENCE [LARGE SCALE GENOMIC DNA]</scope>
    <source>
        <strain evidence="4">UoL-UT</strain>
    </source>
</reference>
<dbReference type="Proteomes" id="UP000288716">
    <property type="component" value="Unassembled WGS sequence"/>
</dbReference>
<dbReference type="InterPro" id="IPR023796">
    <property type="entry name" value="Serpin_dom"/>
</dbReference>
<gene>
    <name evidence="4" type="ORF">B4U80_14940</name>
</gene>
<dbReference type="Gene3D" id="3.30.497.10">
    <property type="entry name" value="Antithrombin, subunit I, domain 2"/>
    <property type="match status" value="1"/>
</dbReference>
<evidence type="ECO:0000313" key="4">
    <source>
        <dbReference type="EMBL" id="RWS20333.1"/>
    </source>
</evidence>
<evidence type="ECO:0000256" key="2">
    <source>
        <dbReference type="ARBA" id="ARBA00022900"/>
    </source>
</evidence>
<dbReference type="InterPro" id="IPR036186">
    <property type="entry name" value="Serpin_sf"/>
</dbReference>